<dbReference type="InterPro" id="IPR033421">
    <property type="entry name" value="Rit1_DUSP-like"/>
</dbReference>
<dbReference type="OrthoDB" id="45256at2759"/>
<evidence type="ECO:0000259" key="1">
    <source>
        <dbReference type="Pfam" id="PF04179"/>
    </source>
</evidence>
<feature type="domain" description="Rit1 N-terminal" evidence="2">
    <location>
        <begin position="23"/>
        <end position="275"/>
    </location>
</feature>
<dbReference type="InterPro" id="IPR033449">
    <property type="entry name" value="Rit1_N"/>
</dbReference>
<dbReference type="EMBL" id="LSBJ02000005">
    <property type="protein sequence ID" value="OWT42867.1"/>
    <property type="molecule type" value="Genomic_DNA"/>
</dbReference>
<proteinExistence type="predicted"/>
<dbReference type="Proteomes" id="UP000078397">
    <property type="component" value="Unassembled WGS sequence"/>
</dbReference>
<dbReference type="RefSeq" id="XP_022285338.1">
    <property type="nucleotide sequence ID" value="XM_022429608.1"/>
</dbReference>
<keyword evidence="3" id="KW-0808">Transferase</keyword>
<reference evidence="3 4" key="1">
    <citation type="journal article" date="2016" name="PLoS Pathog.">
        <title>Biosynthesis of antibiotic leucinostatins in bio-control fungus Purpureocillium lilacinum and their inhibition on phytophthora revealed by genome mining.</title>
        <authorList>
            <person name="Wang G."/>
            <person name="Liu Z."/>
            <person name="Lin R."/>
            <person name="Li E."/>
            <person name="Mao Z."/>
            <person name="Ling J."/>
            <person name="Yang Y."/>
            <person name="Yin W.B."/>
            <person name="Xie B."/>
        </authorList>
    </citation>
    <scope>NUCLEOTIDE SEQUENCE [LARGE SCALE GENOMIC DNA]</scope>
    <source>
        <strain evidence="3">170</strain>
    </source>
</reference>
<dbReference type="InterPro" id="IPR007306">
    <property type="entry name" value="Rit1"/>
</dbReference>
<dbReference type="GO" id="GO:0005737">
    <property type="term" value="C:cytoplasm"/>
    <property type="evidence" value="ECO:0007669"/>
    <property type="project" value="TreeGrafter"/>
</dbReference>
<dbReference type="GeneID" id="33936828"/>
<comment type="caution">
    <text evidence="3">The sequence shown here is derived from an EMBL/GenBank/DDBJ whole genome shotgun (WGS) entry which is preliminary data.</text>
</comment>
<dbReference type="KEGG" id="pchm:VFPPC_17940"/>
<dbReference type="GO" id="GO:0019988">
    <property type="term" value="P:charged-tRNA amino acid modification"/>
    <property type="evidence" value="ECO:0007669"/>
    <property type="project" value="InterPro"/>
</dbReference>
<name>A0A219APY2_METCM</name>
<accession>A0A219APY2</accession>
<dbReference type="PANTHER" id="PTHR31811:SF0">
    <property type="entry name" value="TRNA A64-2'-O-RIBOSYLPHOSPHATE TRANSFERASE"/>
    <property type="match status" value="1"/>
</dbReference>
<dbReference type="PANTHER" id="PTHR31811">
    <property type="entry name" value="TRNA A64-2'-O-RIBOSYLPHOSPHATE TRANSFERASE"/>
    <property type="match status" value="1"/>
</dbReference>
<dbReference type="Pfam" id="PF17184">
    <property type="entry name" value="Rit1_C"/>
    <property type="match status" value="1"/>
</dbReference>
<keyword evidence="4" id="KW-1185">Reference proteome</keyword>
<dbReference type="STRING" id="1380566.A0A219APY2"/>
<feature type="domain" description="Rit1 DUSP-like" evidence="1">
    <location>
        <begin position="325"/>
        <end position="433"/>
    </location>
</feature>
<dbReference type="GO" id="GO:0043399">
    <property type="term" value="F:tRNA adenosine(64)-2'-O-ribosylphosphate transferase activity"/>
    <property type="evidence" value="ECO:0007669"/>
    <property type="project" value="InterPro"/>
</dbReference>
<gene>
    <name evidence="3" type="ORF">VFPPC_17940</name>
</gene>
<evidence type="ECO:0000313" key="4">
    <source>
        <dbReference type="Proteomes" id="UP000078397"/>
    </source>
</evidence>
<dbReference type="PIRSF" id="PIRSF007747">
    <property type="entry name" value="Ribosyl_Ptfrase"/>
    <property type="match status" value="1"/>
</dbReference>
<evidence type="ECO:0000259" key="2">
    <source>
        <dbReference type="Pfam" id="PF17184"/>
    </source>
</evidence>
<evidence type="ECO:0000313" key="3">
    <source>
        <dbReference type="EMBL" id="OWT42867.1"/>
    </source>
</evidence>
<dbReference type="Pfam" id="PF04179">
    <property type="entry name" value="Init_tRNA_PT"/>
    <property type="match status" value="1"/>
</dbReference>
<dbReference type="AlphaFoldDB" id="A0A219APY2"/>
<sequence>MSIPINDIQFPSQPSISTLLTSLKRSTLSIHNRLTSILSDTSFILDAASTLNRPLIANERCGSWYIPPHAKHASAYFKSTDGHERAWKFSTRRLNLHLIPMIESHDGVIIVDSTRRGKRMPDALSTTIPIWCAVLNRTLLPSHPLSSQLFLPPHLLPTTHAQITALIPQFVKSLEDLNLQSLPVLTKPLRPYWITQDSALPSEDVIYESYRPVICLTASRRTPTSEIDSNGYIQGAADDTENWAHGLTSSLFWAHKDELLSTTESELPDLIASLIDGETTTADTVVQLTPFLAVAALPAPKAECLVSLTNETTPKEEWIRSGTEMVVGLGKNKTASRNLRTALPDICDFVSRYLQGHPHGKVTIACASGTDTSVGTALALSCYLLDEEGRFRVPDGEARVTKPLVKRRLGSMMTVFPGGNPSRQTLQSVNSFLMDWRR</sequence>
<protein>
    <submittedName>
        <fullName evidence="3">Initiator tRNA phosphate transferase RIT1</fullName>
    </submittedName>
</protein>
<organism evidence="3 4">
    <name type="scientific">Pochonia chlamydosporia 170</name>
    <dbReference type="NCBI Taxonomy" id="1380566"/>
    <lineage>
        <taxon>Eukaryota</taxon>
        <taxon>Fungi</taxon>
        <taxon>Dikarya</taxon>
        <taxon>Ascomycota</taxon>
        <taxon>Pezizomycotina</taxon>
        <taxon>Sordariomycetes</taxon>
        <taxon>Hypocreomycetidae</taxon>
        <taxon>Hypocreales</taxon>
        <taxon>Clavicipitaceae</taxon>
        <taxon>Pochonia</taxon>
    </lineage>
</organism>